<dbReference type="OrthoDB" id="7107865at2"/>
<dbReference type="RefSeq" id="WP_126154529.1">
    <property type="nucleotide sequence ID" value="NZ_UZWE01000030.1"/>
</dbReference>
<name>A0A447IMZ4_9RHOB</name>
<evidence type="ECO:0000313" key="2">
    <source>
        <dbReference type="EMBL" id="VDS08868.1"/>
    </source>
</evidence>
<proteinExistence type="predicted"/>
<dbReference type="InterPro" id="IPR025272">
    <property type="entry name" value="SocA_Panacea"/>
</dbReference>
<dbReference type="AlphaFoldDB" id="A0A447IMZ4"/>
<protein>
    <recommendedName>
        <fullName evidence="1">Antitoxin SocA-like Panacea domain-containing protein</fullName>
    </recommendedName>
</protein>
<dbReference type="Proteomes" id="UP000270743">
    <property type="component" value="Unassembled WGS sequence"/>
</dbReference>
<evidence type="ECO:0000313" key="3">
    <source>
        <dbReference type="Proteomes" id="UP000270743"/>
    </source>
</evidence>
<keyword evidence="3" id="KW-1185">Reference proteome</keyword>
<sequence>MANGQYLHETYPVERGVQRFRELIIYISKQCSEDPTFGAVKLNKILYHSDFTAFEKFGVPLTGMRYFKLRQGPAPKALVPTRRKLIEEGAISLEGPSDPNDIGYHRTVARREPIMQFFTPDEVEIVDHFIEVLWGQSAREVSDASHDVRWRVVNLRDAMPYEFAHLDTSPLSRAEQDRTRVLAAELGW</sequence>
<accession>A0A447IMZ4</accession>
<feature type="domain" description="Antitoxin SocA-like Panacea" evidence="1">
    <location>
        <begin position="42"/>
        <end position="150"/>
    </location>
</feature>
<dbReference type="Pfam" id="PF13274">
    <property type="entry name" value="SocA_Panacea"/>
    <property type="match status" value="1"/>
</dbReference>
<evidence type="ECO:0000259" key="1">
    <source>
        <dbReference type="Pfam" id="PF13274"/>
    </source>
</evidence>
<dbReference type="EMBL" id="UZWE01000030">
    <property type="protein sequence ID" value="VDS08868.1"/>
    <property type="molecule type" value="Genomic_DNA"/>
</dbReference>
<reference evidence="2 3" key="1">
    <citation type="submission" date="2018-12" db="EMBL/GenBank/DDBJ databases">
        <authorList>
            <person name="Criscuolo A."/>
        </authorList>
    </citation>
    <scope>NUCLEOTIDE SEQUENCE [LARGE SCALE GENOMIC DNA]</scope>
    <source>
        <strain evidence="2">ACIP1116241</strain>
    </source>
</reference>
<organism evidence="2 3">
    <name type="scientific">Paracoccus haematequi</name>
    <dbReference type="NCBI Taxonomy" id="2491866"/>
    <lineage>
        <taxon>Bacteria</taxon>
        <taxon>Pseudomonadati</taxon>
        <taxon>Pseudomonadota</taxon>
        <taxon>Alphaproteobacteria</taxon>
        <taxon>Rhodobacterales</taxon>
        <taxon>Paracoccaceae</taxon>
        <taxon>Paracoccus</taxon>
    </lineage>
</organism>
<gene>
    <name evidence="2" type="ORF">PARHAE_02053</name>
</gene>